<dbReference type="STRING" id="442562.Rumeso_04972"/>
<comment type="caution">
    <text evidence="2">The sequence shown here is derived from an EMBL/GenBank/DDBJ whole genome shotgun (WGS) entry which is preliminary data.</text>
</comment>
<gene>
    <name evidence="2" type="ORF">Rumeso_04972</name>
</gene>
<dbReference type="AlphaFoldDB" id="A0A017HB43"/>
<feature type="region of interest" description="Disordered" evidence="1">
    <location>
        <begin position="1"/>
        <end position="57"/>
    </location>
</feature>
<protein>
    <submittedName>
        <fullName evidence="2">Uncharacterized protein</fullName>
    </submittedName>
</protein>
<proteinExistence type="predicted"/>
<evidence type="ECO:0000313" key="2">
    <source>
        <dbReference type="EMBL" id="EYD71571.1"/>
    </source>
</evidence>
<evidence type="ECO:0000256" key="1">
    <source>
        <dbReference type="SAM" id="MobiDB-lite"/>
    </source>
</evidence>
<dbReference type="Proteomes" id="UP000019666">
    <property type="component" value="Unassembled WGS sequence"/>
</dbReference>
<organism evidence="2 3">
    <name type="scientific">Rubellimicrobium mesophilum DSM 19309</name>
    <dbReference type="NCBI Taxonomy" id="442562"/>
    <lineage>
        <taxon>Bacteria</taxon>
        <taxon>Pseudomonadati</taxon>
        <taxon>Pseudomonadota</taxon>
        <taxon>Alphaproteobacteria</taxon>
        <taxon>Rhodobacterales</taxon>
        <taxon>Roseobacteraceae</taxon>
        <taxon>Rubellimicrobium</taxon>
    </lineage>
</organism>
<reference evidence="2 3" key="1">
    <citation type="submission" date="2013-02" db="EMBL/GenBank/DDBJ databases">
        <authorList>
            <person name="Fiebig A."/>
            <person name="Goeker M."/>
            <person name="Klenk H.-P.P."/>
        </authorList>
    </citation>
    <scope>NUCLEOTIDE SEQUENCE [LARGE SCALE GENOMIC DNA]</scope>
    <source>
        <strain evidence="2 3">DSM 19309</strain>
    </source>
</reference>
<dbReference type="EMBL" id="AOSK01000136">
    <property type="protein sequence ID" value="EYD71571.1"/>
    <property type="molecule type" value="Genomic_DNA"/>
</dbReference>
<evidence type="ECO:0000313" key="3">
    <source>
        <dbReference type="Proteomes" id="UP000019666"/>
    </source>
</evidence>
<keyword evidence="3" id="KW-1185">Reference proteome</keyword>
<dbReference type="HOGENOM" id="CLU_2143975_0_0_5"/>
<name>A0A017HB43_9RHOB</name>
<accession>A0A017HB43</accession>
<sequence length="112" mass="12152">MRPAPTEGQSLRRMPGGRPRQNNGCRERLPLVCGLRRTDPRRIQGPHGSLRRDDGAMWPKFGPFAGRGCSCGDNNTNPAVLTEQPGRIFPCVLTSRMPLASTAPASWTASPA</sequence>